<dbReference type="NCBIfam" id="NF047360">
    <property type="entry name" value="tail_chap_PVL"/>
    <property type="match status" value="1"/>
</dbReference>
<comment type="caution">
    <text evidence="2">The sequence shown here is derived from an EMBL/GenBank/DDBJ whole genome shotgun (WGS) entry which is preliminary data.</text>
</comment>
<dbReference type="InterPro" id="IPR057006">
    <property type="entry name" value="Phage_TAC_19"/>
</dbReference>
<reference evidence="2 3" key="1">
    <citation type="journal article" date="2019" name="Int. J. Syst. Evol. Microbiol.">
        <title>Lactobacillus salitolerans sp. nov., a novel lactic acid bacterium isolated from spent mushroom substrates.</title>
        <authorList>
            <person name="Tohno M."/>
            <person name="Tanizawa Y."/>
            <person name="Kojima Y."/>
            <person name="Sakamoto M."/>
            <person name="Nakamura Y."/>
            <person name="Ohkuma M."/>
            <person name="Kobayashi H."/>
        </authorList>
    </citation>
    <scope>NUCLEOTIDE SEQUENCE [LARGE SCALE GENOMIC DNA]</scope>
    <source>
        <strain evidence="2 3">YK43</strain>
    </source>
</reference>
<proteinExistence type="predicted"/>
<evidence type="ECO:0000313" key="3">
    <source>
        <dbReference type="Proteomes" id="UP000286848"/>
    </source>
</evidence>
<evidence type="ECO:0000256" key="1">
    <source>
        <dbReference type="SAM" id="MobiDB-lite"/>
    </source>
</evidence>
<protein>
    <recommendedName>
        <fullName evidence="4">Phage protein</fullName>
    </recommendedName>
</protein>
<evidence type="ECO:0008006" key="4">
    <source>
        <dbReference type="Google" id="ProtNLM"/>
    </source>
</evidence>
<name>A0A401ITV7_9LACO</name>
<feature type="region of interest" description="Disordered" evidence="1">
    <location>
        <begin position="92"/>
        <end position="112"/>
    </location>
</feature>
<feature type="compositionally biased region" description="Acidic residues" evidence="1">
    <location>
        <begin position="99"/>
        <end position="112"/>
    </location>
</feature>
<accession>A0A401ITV7</accession>
<dbReference type="OrthoDB" id="2317619at2"/>
<keyword evidence="3" id="KW-1185">Reference proteome</keyword>
<dbReference type="RefSeq" id="WP_124976879.1">
    <property type="nucleotide sequence ID" value="NZ_BFFP01000022.1"/>
</dbReference>
<gene>
    <name evidence="2" type="ORF">LFYK43_14390</name>
</gene>
<dbReference type="AlphaFoldDB" id="A0A401ITV7"/>
<evidence type="ECO:0000313" key="2">
    <source>
        <dbReference type="EMBL" id="GBG94980.1"/>
    </source>
</evidence>
<dbReference type="Pfam" id="PF23857">
    <property type="entry name" value="Phage_TAC_19"/>
    <property type="match status" value="1"/>
</dbReference>
<dbReference type="Proteomes" id="UP000286848">
    <property type="component" value="Unassembled WGS sequence"/>
</dbReference>
<dbReference type="EMBL" id="BFFP01000022">
    <property type="protein sequence ID" value="GBG94980.1"/>
    <property type="molecule type" value="Genomic_DNA"/>
</dbReference>
<organism evidence="2 3">
    <name type="scientific">Ligilactobacillus salitolerans</name>
    <dbReference type="NCBI Taxonomy" id="1808352"/>
    <lineage>
        <taxon>Bacteria</taxon>
        <taxon>Bacillati</taxon>
        <taxon>Bacillota</taxon>
        <taxon>Bacilli</taxon>
        <taxon>Lactobacillales</taxon>
        <taxon>Lactobacillaceae</taxon>
        <taxon>Ligilactobacillus</taxon>
    </lineage>
</organism>
<sequence>MAYELTLTINDEKKKFIRNEEPMLHDTMQALKVQYQQARQLQRADGATSQDADENEKNIANFAVSFWHGQFKAGDVKQGCNLDNLDVINQAIGDSLGNTDDEDTEEDGEEKN</sequence>